<protein>
    <submittedName>
        <fullName evidence="2">Phage protein</fullName>
    </submittedName>
</protein>
<evidence type="ECO:0000256" key="1">
    <source>
        <dbReference type="ARBA" id="ARBA00022649"/>
    </source>
</evidence>
<dbReference type="EMBL" id="LCAH01000017">
    <property type="protein sequence ID" value="KKR86216.1"/>
    <property type="molecule type" value="Genomic_DNA"/>
</dbReference>
<dbReference type="Proteomes" id="UP000034616">
    <property type="component" value="Unassembled WGS sequence"/>
</dbReference>
<evidence type="ECO:0000313" key="3">
    <source>
        <dbReference type="Proteomes" id="UP000034616"/>
    </source>
</evidence>
<dbReference type="SUPFAM" id="SSF143011">
    <property type="entry name" value="RelE-like"/>
    <property type="match status" value="1"/>
</dbReference>
<dbReference type="InterPro" id="IPR052747">
    <property type="entry name" value="TA_system_RelE_toxin"/>
</dbReference>
<organism evidence="2 3">
    <name type="scientific">Candidatus Uhrbacteria bacterium GW2011_GWC2_41_11</name>
    <dbReference type="NCBI Taxonomy" id="1618985"/>
    <lineage>
        <taxon>Bacteria</taxon>
        <taxon>Candidatus Uhriibacteriota</taxon>
    </lineage>
</organism>
<dbReference type="InterPro" id="IPR035093">
    <property type="entry name" value="RelE/ParE_toxin_dom_sf"/>
</dbReference>
<sequence length="76" mass="9283">MEKLLRKIKKKDRERLLETMNALQQGKVEGLKVKKLTHSSFYRIRIGDFRIIFSMDEQRKMIIIESVRLRNERTYK</sequence>
<dbReference type="Gene3D" id="3.30.2310.20">
    <property type="entry name" value="RelE-like"/>
    <property type="match status" value="1"/>
</dbReference>
<comment type="caution">
    <text evidence="2">The sequence shown here is derived from an EMBL/GenBank/DDBJ whole genome shotgun (WGS) entry which is preliminary data.</text>
</comment>
<name>A0A0G0UFL7_9BACT</name>
<dbReference type="PANTHER" id="PTHR38813">
    <property type="match status" value="1"/>
</dbReference>
<dbReference type="PANTHER" id="PTHR38813:SF1">
    <property type="entry name" value="TOXIN RELE1-RELATED"/>
    <property type="match status" value="1"/>
</dbReference>
<dbReference type="Pfam" id="PF05016">
    <property type="entry name" value="ParE_toxin"/>
    <property type="match status" value="1"/>
</dbReference>
<keyword evidence="1" id="KW-1277">Toxin-antitoxin system</keyword>
<gene>
    <name evidence="2" type="ORF">UU35_C0017G0012</name>
</gene>
<dbReference type="InterPro" id="IPR007712">
    <property type="entry name" value="RelE/ParE_toxin"/>
</dbReference>
<dbReference type="AlphaFoldDB" id="A0A0G0UFL7"/>
<reference evidence="2 3" key="1">
    <citation type="journal article" date="2015" name="Nature">
        <title>rRNA introns, odd ribosomes, and small enigmatic genomes across a large radiation of phyla.</title>
        <authorList>
            <person name="Brown C.T."/>
            <person name="Hug L.A."/>
            <person name="Thomas B.C."/>
            <person name="Sharon I."/>
            <person name="Castelle C.J."/>
            <person name="Singh A."/>
            <person name="Wilkins M.J."/>
            <person name="Williams K.H."/>
            <person name="Banfield J.F."/>
        </authorList>
    </citation>
    <scope>NUCLEOTIDE SEQUENCE [LARGE SCALE GENOMIC DNA]</scope>
</reference>
<evidence type="ECO:0000313" key="2">
    <source>
        <dbReference type="EMBL" id="KKR86216.1"/>
    </source>
</evidence>
<proteinExistence type="predicted"/>
<accession>A0A0G0UFL7</accession>